<reference evidence="2" key="1">
    <citation type="submission" date="2017-04" db="EMBL/GenBank/DDBJ databases">
        <title>Comparative genomics and description of representatives of a novel lineage of planctomycetes thriving in anoxic sediments.</title>
        <authorList>
            <person name="Spring S."/>
            <person name="Bunk B."/>
            <person name="Sproer C."/>
        </authorList>
    </citation>
    <scope>NUCLEOTIDE SEQUENCE [LARGE SCALE GENOMIC DNA]</scope>
    <source>
        <strain evidence="2">ST-PulAB-D4</strain>
    </source>
</reference>
<accession>A0A1W6LKP8</accession>
<organism evidence="1 2">
    <name type="scientific">Sedimentisphaera salicampi</name>
    <dbReference type="NCBI Taxonomy" id="1941349"/>
    <lineage>
        <taxon>Bacteria</taxon>
        <taxon>Pseudomonadati</taxon>
        <taxon>Planctomycetota</taxon>
        <taxon>Phycisphaerae</taxon>
        <taxon>Sedimentisphaerales</taxon>
        <taxon>Sedimentisphaeraceae</taxon>
        <taxon>Sedimentisphaera</taxon>
    </lineage>
</organism>
<evidence type="ECO:0000313" key="1">
    <source>
        <dbReference type="EMBL" id="ARN56322.1"/>
    </source>
</evidence>
<dbReference type="STRING" id="1941349.STSP1_00700"/>
<evidence type="ECO:0000313" key="2">
    <source>
        <dbReference type="Proteomes" id="UP000193334"/>
    </source>
</evidence>
<sequence length="54" mass="6453">MSKRQQIIKRRNRIYKELKCKATLKAHISQAFNIDKNCVINLKRRGPKNEKSVR</sequence>
<gene>
    <name evidence="1" type="ORF">STSP1_00700</name>
</gene>
<keyword evidence="2" id="KW-1185">Reference proteome</keyword>
<protein>
    <submittedName>
        <fullName evidence="1">Uncharacterized protein</fullName>
    </submittedName>
</protein>
<dbReference type="EMBL" id="CP021023">
    <property type="protein sequence ID" value="ARN56322.1"/>
    <property type="molecule type" value="Genomic_DNA"/>
</dbReference>
<proteinExistence type="predicted"/>
<dbReference type="KEGG" id="pbp:STSP1_00700"/>
<dbReference type="Proteomes" id="UP000193334">
    <property type="component" value="Chromosome"/>
</dbReference>
<dbReference type="AlphaFoldDB" id="A0A1W6LKP8"/>
<name>A0A1W6LKP8_9BACT</name>